<dbReference type="NCBIfam" id="TIGR04183">
    <property type="entry name" value="Por_Secre_tail"/>
    <property type="match status" value="1"/>
</dbReference>
<dbReference type="Proteomes" id="UP000808337">
    <property type="component" value="Unassembled WGS sequence"/>
</dbReference>
<name>A0A9D7SXK0_9BACT</name>
<dbReference type="PANTHER" id="PTHR46580">
    <property type="entry name" value="SENSOR KINASE-RELATED"/>
    <property type="match status" value="1"/>
</dbReference>
<gene>
    <name evidence="3" type="ORF">IPP15_16985</name>
</gene>
<reference evidence="3 4" key="1">
    <citation type="submission" date="2020-10" db="EMBL/GenBank/DDBJ databases">
        <title>Connecting structure to function with the recovery of over 1000 high-quality activated sludge metagenome-assembled genomes encoding full-length rRNA genes using long-read sequencing.</title>
        <authorList>
            <person name="Singleton C.M."/>
            <person name="Petriglieri F."/>
            <person name="Kristensen J.M."/>
            <person name="Kirkegaard R.H."/>
            <person name="Michaelsen T.Y."/>
            <person name="Andersen M.H."/>
            <person name="Karst S.M."/>
            <person name="Dueholm M.S."/>
            <person name="Nielsen P.H."/>
            <person name="Albertsen M."/>
        </authorList>
    </citation>
    <scope>NUCLEOTIDE SEQUENCE [LARGE SCALE GENOMIC DNA]</scope>
    <source>
        <strain evidence="3">Ribe_18-Q3-R11-54_MAXAC.273</strain>
    </source>
</reference>
<organism evidence="3 4">
    <name type="scientific">Candidatus Opimibacter skivensis</name>
    <dbReference type="NCBI Taxonomy" id="2982028"/>
    <lineage>
        <taxon>Bacteria</taxon>
        <taxon>Pseudomonadati</taxon>
        <taxon>Bacteroidota</taxon>
        <taxon>Saprospiria</taxon>
        <taxon>Saprospirales</taxon>
        <taxon>Saprospiraceae</taxon>
        <taxon>Candidatus Opimibacter</taxon>
    </lineage>
</organism>
<feature type="chain" id="PRO_5039050472" evidence="1">
    <location>
        <begin position="20"/>
        <end position="650"/>
    </location>
</feature>
<dbReference type="EMBL" id="JADKGY010000029">
    <property type="protein sequence ID" value="MBK9984036.1"/>
    <property type="molecule type" value="Genomic_DNA"/>
</dbReference>
<evidence type="ECO:0000256" key="1">
    <source>
        <dbReference type="SAM" id="SignalP"/>
    </source>
</evidence>
<protein>
    <submittedName>
        <fullName evidence="3">T9SS type A sorting domain-containing protein</fullName>
    </submittedName>
</protein>
<proteinExistence type="predicted"/>
<dbReference type="Pfam" id="PF18962">
    <property type="entry name" value="Por_Secre_tail"/>
    <property type="match status" value="1"/>
</dbReference>
<dbReference type="AlphaFoldDB" id="A0A9D7SXK0"/>
<dbReference type="SUPFAM" id="SSF69318">
    <property type="entry name" value="Integrin alpha N-terminal domain"/>
    <property type="match status" value="1"/>
</dbReference>
<feature type="signal peptide" evidence="1">
    <location>
        <begin position="1"/>
        <end position="19"/>
    </location>
</feature>
<evidence type="ECO:0000259" key="2">
    <source>
        <dbReference type="Pfam" id="PF18962"/>
    </source>
</evidence>
<feature type="domain" description="Secretion system C-terminal sorting" evidence="2">
    <location>
        <begin position="578"/>
        <end position="640"/>
    </location>
</feature>
<evidence type="ECO:0000313" key="3">
    <source>
        <dbReference type="EMBL" id="MBK9984036.1"/>
    </source>
</evidence>
<accession>A0A9D7SXK0</accession>
<dbReference type="InterPro" id="IPR028994">
    <property type="entry name" value="Integrin_alpha_N"/>
</dbReference>
<dbReference type="InterPro" id="IPR026444">
    <property type="entry name" value="Secre_tail"/>
</dbReference>
<comment type="caution">
    <text evidence="3">The sequence shown here is derived from an EMBL/GenBank/DDBJ whole genome shotgun (WGS) entry which is preliminary data.</text>
</comment>
<evidence type="ECO:0000313" key="4">
    <source>
        <dbReference type="Proteomes" id="UP000808337"/>
    </source>
</evidence>
<sequence length="650" mass="71011">MKNQLILSCILFSILNPLAAQHFVYQSDAPFGIQPARTDGSKKAQTIKFYDFDGDGDYDIMLTGLDYTDNVPQLQWKNLHFFVDVQINTGTPYAPQFSARDSFMHFPFPVGYFFMSPGDLNADGLQDFITTADIDFIGHEKVTMQINAGWPTMGPFNATSLDVMGLPAFVPESFFMPELVDLDRDGDLDLMMSGFESAFAVEDGPDIPTFYYARNMGTNLAPAFEGWYPSPYGLKPYSAPEMITSGDIDNDGDVDFLGALLLIPADSVNQLLVHLNHPGINGKPAFDSILKSPFGLPTTHGNSQLLFPDLVDIDGDGDLDMFVFNGNSQNLDVQYYQNQLCQVTTQDLTLSLCQGQSLEYNGVIYNEEGDHVVHLQSESGCDSIINLSIHLLPVTETSIEITICDGSAYQIGNESFNDPGMYTVHLTSVNGCDSIIQLNLNVDPPLVTSVEATICEGDVYQVGNLTFDAPGDYLVTLSTAQGCDSLVHLTLQVDVIDPAVITIDHSLIANQDGVTYQWYNCDTGEDIPGAVGQEYEVTVTGNYAVHITDAAGCTDESVCTNVIISSLQDEPYKDRIIVYPNPARDFVYIIHKLNHPVSSVTIYSVSGQALGVFIPDVNHSIDLNGVAAGVYFLKIDGDGVGGYERLVVVK</sequence>
<keyword evidence="1" id="KW-0732">Signal</keyword>